<dbReference type="PROSITE" id="PS50887">
    <property type="entry name" value="GGDEF"/>
    <property type="match status" value="1"/>
</dbReference>
<dbReference type="InterPro" id="IPR050469">
    <property type="entry name" value="Diguanylate_Cyclase"/>
</dbReference>
<proteinExistence type="predicted"/>
<dbReference type="CDD" id="cd01949">
    <property type="entry name" value="GGDEF"/>
    <property type="match status" value="1"/>
</dbReference>
<evidence type="ECO:0000259" key="1">
    <source>
        <dbReference type="PROSITE" id="PS50887"/>
    </source>
</evidence>
<gene>
    <name evidence="2" type="ORF">ACFOZ9_11630</name>
</gene>
<dbReference type="RefSeq" id="WP_380039773.1">
    <property type="nucleotide sequence ID" value="NZ_JBHSEH010000012.1"/>
</dbReference>
<dbReference type="SMART" id="SM00267">
    <property type="entry name" value="GGDEF"/>
    <property type="match status" value="1"/>
</dbReference>
<comment type="caution">
    <text evidence="2">The sequence shown here is derived from an EMBL/GenBank/DDBJ whole genome shotgun (WGS) entry which is preliminary data.</text>
</comment>
<protein>
    <submittedName>
        <fullName evidence="2">GGDEF domain-containing protein</fullName>
    </submittedName>
</protein>
<dbReference type="InterPro" id="IPR043128">
    <property type="entry name" value="Rev_trsase/Diguanyl_cyclase"/>
</dbReference>
<dbReference type="PROSITE" id="PS51318">
    <property type="entry name" value="TAT"/>
    <property type="match status" value="1"/>
</dbReference>
<dbReference type="EMBL" id="JBHSEH010000012">
    <property type="protein sequence ID" value="MFC4426860.1"/>
    <property type="molecule type" value="Genomic_DNA"/>
</dbReference>
<accession>A0ABV8XR90</accession>
<dbReference type="Gene3D" id="3.30.70.270">
    <property type="match status" value="1"/>
</dbReference>
<dbReference type="InterPro" id="IPR006311">
    <property type="entry name" value="TAT_signal"/>
</dbReference>
<sequence length="388" mass="42771">MTPSPQSLPLTRKVSRRLLLALAGAALLLVCMAGFGFFTLERAFAHSAHITQDTTRRIEITLKLQKLLQQAALPVHHYHIDGDTGQRMHFRMLAGDVNKTFEEALAPHDGSQPQEFVPIAASWQRLQGEITAILALPDPNAMGLRRIHERIHHLDEEVRALSDQVGTLHDADRARTQQQLADASRWNRTLTAAVTGAFLVTVLSLMFGGASVVHSQAQLRELSIRDGLTGLFNRREFQAQLQLQLDRARRQGVPCSVLLLDVDYFKTVNDSYGHDVGDRVLQELADLVTREVRKTDLVARFGGEELVVLLPQTDKPAALALGHRVRQAVAAHQGFVAPDGQTFLITVSVGVASFPADAPREDALIRAADLAMYEAKRAGRNQVAHQSV</sequence>
<evidence type="ECO:0000313" key="2">
    <source>
        <dbReference type="EMBL" id="MFC4426860.1"/>
    </source>
</evidence>
<evidence type="ECO:0000313" key="3">
    <source>
        <dbReference type="Proteomes" id="UP001595998"/>
    </source>
</evidence>
<reference evidence="3" key="1">
    <citation type="journal article" date="2019" name="Int. J. Syst. Evol. Microbiol.">
        <title>The Global Catalogue of Microorganisms (GCM) 10K type strain sequencing project: providing services to taxonomists for standard genome sequencing and annotation.</title>
        <authorList>
            <consortium name="The Broad Institute Genomics Platform"/>
            <consortium name="The Broad Institute Genome Sequencing Center for Infectious Disease"/>
            <person name="Wu L."/>
            <person name="Ma J."/>
        </authorList>
    </citation>
    <scope>NUCLEOTIDE SEQUENCE [LARGE SCALE GENOMIC DNA]</scope>
    <source>
        <strain evidence="3">CCUG 56029</strain>
    </source>
</reference>
<dbReference type="InterPro" id="IPR000160">
    <property type="entry name" value="GGDEF_dom"/>
</dbReference>
<feature type="domain" description="GGDEF" evidence="1">
    <location>
        <begin position="253"/>
        <end position="388"/>
    </location>
</feature>
<dbReference type="Proteomes" id="UP001595998">
    <property type="component" value="Unassembled WGS sequence"/>
</dbReference>
<keyword evidence="3" id="KW-1185">Reference proteome</keyword>
<dbReference type="Pfam" id="PF00990">
    <property type="entry name" value="GGDEF"/>
    <property type="match status" value="1"/>
</dbReference>
<name>A0ABV8XR90_9DEIO</name>
<dbReference type="SUPFAM" id="SSF55073">
    <property type="entry name" value="Nucleotide cyclase"/>
    <property type="match status" value="1"/>
</dbReference>
<dbReference type="PANTHER" id="PTHR45138:SF9">
    <property type="entry name" value="DIGUANYLATE CYCLASE DGCM-RELATED"/>
    <property type="match status" value="1"/>
</dbReference>
<dbReference type="PANTHER" id="PTHR45138">
    <property type="entry name" value="REGULATORY COMPONENTS OF SENSORY TRANSDUCTION SYSTEM"/>
    <property type="match status" value="1"/>
</dbReference>
<dbReference type="InterPro" id="IPR029787">
    <property type="entry name" value="Nucleotide_cyclase"/>
</dbReference>
<dbReference type="NCBIfam" id="TIGR00254">
    <property type="entry name" value="GGDEF"/>
    <property type="match status" value="1"/>
</dbReference>
<organism evidence="2 3">
    <name type="scientific">Deinococcus navajonensis</name>
    <dbReference type="NCBI Taxonomy" id="309884"/>
    <lineage>
        <taxon>Bacteria</taxon>
        <taxon>Thermotogati</taxon>
        <taxon>Deinococcota</taxon>
        <taxon>Deinococci</taxon>
        <taxon>Deinococcales</taxon>
        <taxon>Deinococcaceae</taxon>
        <taxon>Deinococcus</taxon>
    </lineage>
</organism>